<evidence type="ECO:0000313" key="10">
    <source>
        <dbReference type="Proteomes" id="UP000199476"/>
    </source>
</evidence>
<dbReference type="InterPro" id="IPR012001">
    <property type="entry name" value="Thiamin_PyroP_enz_TPP-bd_dom"/>
</dbReference>
<evidence type="ECO:0000259" key="8">
    <source>
        <dbReference type="Pfam" id="PF02776"/>
    </source>
</evidence>
<comment type="cofactor">
    <cofactor evidence="1">
        <name>thiamine diphosphate</name>
        <dbReference type="ChEBI" id="CHEBI:58937"/>
    </cofactor>
</comment>
<evidence type="ECO:0000256" key="2">
    <source>
        <dbReference type="ARBA" id="ARBA00007812"/>
    </source>
</evidence>
<reference evidence="9 10" key="1">
    <citation type="submission" date="2016-10" db="EMBL/GenBank/DDBJ databases">
        <authorList>
            <person name="de Groot N.N."/>
        </authorList>
    </citation>
    <scope>NUCLEOTIDE SEQUENCE [LARGE SCALE GENOMIC DNA]</scope>
    <source>
        <strain evidence="9 10">SLAS-1</strain>
    </source>
</reference>
<evidence type="ECO:0000259" key="6">
    <source>
        <dbReference type="Pfam" id="PF00205"/>
    </source>
</evidence>
<dbReference type="SUPFAM" id="SSF52467">
    <property type="entry name" value="DHS-like NAD/FAD-binding domain"/>
    <property type="match status" value="1"/>
</dbReference>
<name>A0A1G9J2Q6_9FIRM</name>
<dbReference type="Gene3D" id="3.40.50.1220">
    <property type="entry name" value="TPP-binding domain"/>
    <property type="match status" value="1"/>
</dbReference>
<dbReference type="GO" id="GO:0005948">
    <property type="term" value="C:acetolactate synthase complex"/>
    <property type="evidence" value="ECO:0007669"/>
    <property type="project" value="TreeGrafter"/>
</dbReference>
<dbReference type="InterPro" id="IPR012000">
    <property type="entry name" value="Thiamin_PyroP_enz_cen_dom"/>
</dbReference>
<dbReference type="InterPro" id="IPR045229">
    <property type="entry name" value="TPP_enz"/>
</dbReference>
<dbReference type="STRING" id="321763.SAMN04488692_103117"/>
<accession>A0A1G9J2Q6</accession>
<comment type="similarity">
    <text evidence="2 4">Belongs to the TPP enzyme family.</text>
</comment>
<dbReference type="PANTHER" id="PTHR18968">
    <property type="entry name" value="THIAMINE PYROPHOSPHATE ENZYMES"/>
    <property type="match status" value="1"/>
</dbReference>
<keyword evidence="10" id="KW-1185">Reference proteome</keyword>
<dbReference type="GO" id="GO:0030976">
    <property type="term" value="F:thiamine pyrophosphate binding"/>
    <property type="evidence" value="ECO:0007669"/>
    <property type="project" value="InterPro"/>
</dbReference>
<dbReference type="InterPro" id="IPR029061">
    <property type="entry name" value="THDP-binding"/>
</dbReference>
<dbReference type="GO" id="GO:0009097">
    <property type="term" value="P:isoleucine biosynthetic process"/>
    <property type="evidence" value="ECO:0007669"/>
    <property type="project" value="TreeGrafter"/>
</dbReference>
<evidence type="ECO:0000256" key="1">
    <source>
        <dbReference type="ARBA" id="ARBA00001964"/>
    </source>
</evidence>
<evidence type="ECO:0000259" key="7">
    <source>
        <dbReference type="Pfam" id="PF02775"/>
    </source>
</evidence>
<keyword evidence="5" id="KW-0175">Coiled coil</keyword>
<dbReference type="CDD" id="cd00568">
    <property type="entry name" value="TPP_enzymes"/>
    <property type="match status" value="1"/>
</dbReference>
<evidence type="ECO:0000256" key="3">
    <source>
        <dbReference type="ARBA" id="ARBA00023052"/>
    </source>
</evidence>
<dbReference type="RefSeq" id="WP_089758312.1">
    <property type="nucleotide sequence ID" value="NZ_FNGO01000003.1"/>
</dbReference>
<proteinExistence type="inferred from homology"/>
<dbReference type="GO" id="GO:0009099">
    <property type="term" value="P:L-valine biosynthetic process"/>
    <property type="evidence" value="ECO:0007669"/>
    <property type="project" value="TreeGrafter"/>
</dbReference>
<dbReference type="InterPro" id="IPR011766">
    <property type="entry name" value="TPP_enzyme_TPP-bd"/>
</dbReference>
<feature type="domain" description="Thiamine pyrophosphate enzyme TPP-binding" evidence="7">
    <location>
        <begin position="417"/>
        <end position="556"/>
    </location>
</feature>
<dbReference type="GO" id="GO:0003984">
    <property type="term" value="F:acetolactate synthase activity"/>
    <property type="evidence" value="ECO:0007669"/>
    <property type="project" value="TreeGrafter"/>
</dbReference>
<feature type="domain" description="Thiamine pyrophosphate enzyme central" evidence="6">
    <location>
        <begin position="196"/>
        <end position="331"/>
    </location>
</feature>
<dbReference type="Proteomes" id="UP000199476">
    <property type="component" value="Unassembled WGS sequence"/>
</dbReference>
<sequence>MDPWELLIELLKVQEVDTVFGLGDSYVNMLADQAGLQAINLRHESSAPFMAMAYSRLTGKAGVISASAGPGTANLTPGMLEALSGCTPIVALCHSAPVATHGRGEFQECDQVKMMEPVSKWSAQVKEAELLPWYLRRAFTKALSGVPGPVYLDLPDDIMGSGPFKGQPENWNLDQELVENQTRVTEARPAAARDDVRQAALTLVKAEKPVAIFGNGAVLARAFEQGKDFVESYGLPFLTTPGGRGLISEDHELALGVSGRYRTKPARKYYEKADLLITIGSSNEAFQTGHWEHFPEDARYIQLDIEPESQGRSWRPDIHLAGDVKEVLSQLLDEHQRLQNENLQMMERLQEKKAEIAEEVSMAKEKFAVQVKEETSELSYPLLAREVVKTADEIFGPEAILVNENGSQDIWSYFYPYFRVQSILGCIPVAEQTCMGMGVTGAIAAHLARPERPVLCITGDGAFQMYMQEMATAVQYEAGCTWLVLNNKGLGWIRAKQQKAGFPTVSTSFQAQPDLAQTAESFGCHGISVKDPDELRPALKSAMEANKKGKPAVVDCKIDHKPDMDHLDDGRWWKN</sequence>
<dbReference type="AlphaFoldDB" id="A0A1G9J2Q6"/>
<evidence type="ECO:0000313" key="9">
    <source>
        <dbReference type="EMBL" id="SDL31503.1"/>
    </source>
</evidence>
<dbReference type="PANTHER" id="PTHR18968:SF13">
    <property type="entry name" value="ACETOLACTATE SYNTHASE CATALYTIC SUBUNIT, MITOCHONDRIAL"/>
    <property type="match status" value="1"/>
</dbReference>
<dbReference type="OrthoDB" id="4494979at2"/>
<gene>
    <name evidence="9" type="ORF">SAMN04488692_103117</name>
</gene>
<protein>
    <submittedName>
        <fullName evidence="9">Acetolactate synthase-1/2/3 large subunit</fullName>
    </submittedName>
</protein>
<dbReference type="Gene3D" id="3.40.50.970">
    <property type="match status" value="2"/>
</dbReference>
<dbReference type="GO" id="GO:0000287">
    <property type="term" value="F:magnesium ion binding"/>
    <property type="evidence" value="ECO:0007669"/>
    <property type="project" value="InterPro"/>
</dbReference>
<evidence type="ECO:0000256" key="5">
    <source>
        <dbReference type="SAM" id="Coils"/>
    </source>
</evidence>
<dbReference type="Pfam" id="PF00205">
    <property type="entry name" value="TPP_enzyme_M"/>
    <property type="match status" value="1"/>
</dbReference>
<dbReference type="CDD" id="cd07035">
    <property type="entry name" value="TPP_PYR_POX_like"/>
    <property type="match status" value="1"/>
</dbReference>
<dbReference type="GO" id="GO:0050660">
    <property type="term" value="F:flavin adenine dinucleotide binding"/>
    <property type="evidence" value="ECO:0007669"/>
    <property type="project" value="TreeGrafter"/>
</dbReference>
<dbReference type="InterPro" id="IPR000399">
    <property type="entry name" value="TPP-bd_CS"/>
</dbReference>
<keyword evidence="3 4" id="KW-0786">Thiamine pyrophosphate</keyword>
<dbReference type="InterPro" id="IPR029035">
    <property type="entry name" value="DHS-like_NAD/FAD-binding_dom"/>
</dbReference>
<dbReference type="SUPFAM" id="SSF52518">
    <property type="entry name" value="Thiamin diphosphate-binding fold (THDP-binding)"/>
    <property type="match status" value="2"/>
</dbReference>
<dbReference type="Pfam" id="PF02776">
    <property type="entry name" value="TPP_enzyme_N"/>
    <property type="match status" value="1"/>
</dbReference>
<organism evidence="9 10">
    <name type="scientific">Halarsenatibacter silvermanii</name>
    <dbReference type="NCBI Taxonomy" id="321763"/>
    <lineage>
        <taxon>Bacteria</taxon>
        <taxon>Bacillati</taxon>
        <taxon>Bacillota</taxon>
        <taxon>Clostridia</taxon>
        <taxon>Halanaerobiales</taxon>
        <taxon>Halarsenatibacteraceae</taxon>
        <taxon>Halarsenatibacter</taxon>
    </lineage>
</organism>
<dbReference type="Pfam" id="PF02775">
    <property type="entry name" value="TPP_enzyme_C"/>
    <property type="match status" value="1"/>
</dbReference>
<dbReference type="PROSITE" id="PS00187">
    <property type="entry name" value="TPP_ENZYMES"/>
    <property type="match status" value="1"/>
</dbReference>
<feature type="coiled-coil region" evidence="5">
    <location>
        <begin position="321"/>
        <end position="366"/>
    </location>
</feature>
<feature type="domain" description="Thiamine pyrophosphate enzyme N-terminal TPP-binding" evidence="8">
    <location>
        <begin position="5"/>
        <end position="114"/>
    </location>
</feature>
<evidence type="ECO:0000256" key="4">
    <source>
        <dbReference type="RuleBase" id="RU362132"/>
    </source>
</evidence>
<dbReference type="EMBL" id="FNGO01000003">
    <property type="protein sequence ID" value="SDL31503.1"/>
    <property type="molecule type" value="Genomic_DNA"/>
</dbReference>